<dbReference type="Pfam" id="PF00335">
    <property type="entry name" value="Tetraspanin"/>
    <property type="match status" value="1"/>
</dbReference>
<dbReference type="SUPFAM" id="SSF48652">
    <property type="entry name" value="Tetraspanin"/>
    <property type="match status" value="1"/>
</dbReference>
<gene>
    <name evidence="7" type="ORF">PHET_06820</name>
</gene>
<protein>
    <recommendedName>
        <fullName evidence="9">Tetraspanin</fullName>
    </recommendedName>
</protein>
<dbReference type="EMBL" id="LUCH01003564">
    <property type="protein sequence ID" value="KAF5399983.1"/>
    <property type="molecule type" value="Genomic_DNA"/>
</dbReference>
<dbReference type="InterPro" id="IPR008952">
    <property type="entry name" value="Tetraspanin_EC2_sf"/>
</dbReference>
<feature type="transmembrane region" description="Helical" evidence="6">
    <location>
        <begin position="50"/>
        <end position="79"/>
    </location>
</feature>
<dbReference type="CDD" id="cd03127">
    <property type="entry name" value="tetraspanin_LEL"/>
    <property type="match status" value="1"/>
</dbReference>
<dbReference type="GO" id="GO:0016020">
    <property type="term" value="C:membrane"/>
    <property type="evidence" value="ECO:0007669"/>
    <property type="project" value="UniProtKB-SubCell"/>
</dbReference>
<keyword evidence="3 6" id="KW-1133">Transmembrane helix</keyword>
<feature type="transmembrane region" description="Helical" evidence="6">
    <location>
        <begin position="293"/>
        <end position="315"/>
    </location>
</feature>
<proteinExistence type="predicted"/>
<comment type="caution">
    <text evidence="7">The sequence shown here is derived from an EMBL/GenBank/DDBJ whole genome shotgun (WGS) entry which is preliminary data.</text>
</comment>
<keyword evidence="2 6" id="KW-0812">Transmembrane</keyword>
<feature type="compositionally biased region" description="Polar residues" evidence="5">
    <location>
        <begin position="355"/>
        <end position="370"/>
    </location>
</feature>
<evidence type="ECO:0000256" key="1">
    <source>
        <dbReference type="ARBA" id="ARBA00004141"/>
    </source>
</evidence>
<sequence>MELSWLKRRLFILRTLHVCFIVTLLFAGLVGLVLFGYIVHQPMRTCPVIYAVYTTFWLCLGLSILQVALSLVFLLWFLVSMCSSSKWIEQPESVTVANAPTDCHTSRTILEAIGNPCTNSARITRPSTATGSVLSIRGRTNTSIRSSQRCRPGIGWLCLGGVFLTFLSAGLILGMVLVVMHVNYLNTRFPVDLRSVFIEAVRDFQTSMPNKSSQHNKALVCWDKLQLDFHCCGYTGYIDWFQPNISGSVPYSCICRVCNNQPVASVMSDLVYAMGCEEHVKTSLSIKLSATQFYLAIAFGLIIVTFFADLVYTLFTAYVTLARSREDSYAPHLSSAMDLYPTQGGRSPKPDASCNHCQSSTTERQTRYQM</sequence>
<keyword evidence="8" id="KW-1185">Reference proteome</keyword>
<comment type="subcellular location">
    <subcellularLocation>
        <location evidence="1">Membrane</location>
        <topology evidence="1">Multi-pass membrane protein</topology>
    </subcellularLocation>
</comment>
<evidence type="ECO:0008006" key="9">
    <source>
        <dbReference type="Google" id="ProtNLM"/>
    </source>
</evidence>
<name>A0A8J4WG58_9TREM</name>
<evidence type="ECO:0000256" key="2">
    <source>
        <dbReference type="ARBA" id="ARBA00022692"/>
    </source>
</evidence>
<feature type="transmembrane region" description="Helical" evidence="6">
    <location>
        <begin position="12"/>
        <end position="38"/>
    </location>
</feature>
<dbReference type="Proteomes" id="UP000748531">
    <property type="component" value="Unassembled WGS sequence"/>
</dbReference>
<organism evidence="7 8">
    <name type="scientific">Paragonimus heterotremus</name>
    <dbReference type="NCBI Taxonomy" id="100268"/>
    <lineage>
        <taxon>Eukaryota</taxon>
        <taxon>Metazoa</taxon>
        <taxon>Spiralia</taxon>
        <taxon>Lophotrochozoa</taxon>
        <taxon>Platyhelminthes</taxon>
        <taxon>Trematoda</taxon>
        <taxon>Digenea</taxon>
        <taxon>Plagiorchiida</taxon>
        <taxon>Troglotremata</taxon>
        <taxon>Troglotrematidae</taxon>
        <taxon>Paragonimus</taxon>
    </lineage>
</organism>
<feature type="region of interest" description="Disordered" evidence="5">
    <location>
        <begin position="343"/>
        <end position="370"/>
    </location>
</feature>
<evidence type="ECO:0000256" key="5">
    <source>
        <dbReference type="SAM" id="MobiDB-lite"/>
    </source>
</evidence>
<evidence type="ECO:0000313" key="7">
    <source>
        <dbReference type="EMBL" id="KAF5399983.1"/>
    </source>
</evidence>
<evidence type="ECO:0000256" key="3">
    <source>
        <dbReference type="ARBA" id="ARBA00022989"/>
    </source>
</evidence>
<dbReference type="OrthoDB" id="9972904at2759"/>
<accession>A0A8J4WG58</accession>
<reference evidence="7" key="1">
    <citation type="submission" date="2019-05" db="EMBL/GenBank/DDBJ databases">
        <title>Annotation for the trematode Paragonimus heterotremus.</title>
        <authorList>
            <person name="Choi Y.-J."/>
        </authorList>
    </citation>
    <scope>NUCLEOTIDE SEQUENCE</scope>
    <source>
        <strain evidence="7">LC</strain>
    </source>
</reference>
<dbReference type="Gene3D" id="1.10.1450.10">
    <property type="entry name" value="Tetraspanin"/>
    <property type="match status" value="1"/>
</dbReference>
<dbReference type="InterPro" id="IPR018499">
    <property type="entry name" value="Tetraspanin/Peripherin"/>
</dbReference>
<evidence type="ECO:0000313" key="8">
    <source>
        <dbReference type="Proteomes" id="UP000748531"/>
    </source>
</evidence>
<keyword evidence="4 6" id="KW-0472">Membrane</keyword>
<dbReference type="AlphaFoldDB" id="A0A8J4WG58"/>
<evidence type="ECO:0000256" key="6">
    <source>
        <dbReference type="SAM" id="Phobius"/>
    </source>
</evidence>
<feature type="transmembrane region" description="Helical" evidence="6">
    <location>
        <begin position="154"/>
        <end position="180"/>
    </location>
</feature>
<evidence type="ECO:0000256" key="4">
    <source>
        <dbReference type="ARBA" id="ARBA00023136"/>
    </source>
</evidence>